<evidence type="ECO:0000313" key="2">
    <source>
        <dbReference type="EMBL" id="QNQ79268.1"/>
    </source>
</evidence>
<evidence type="ECO:0000313" key="1">
    <source>
        <dbReference type="EMBL" id="QNQ79233.1"/>
    </source>
</evidence>
<accession>A0A7H0S559</accession>
<reference evidence="3 4" key="1">
    <citation type="submission" date="2019-09" db="EMBL/GenBank/DDBJ databases">
        <title>Genome sequence of porcine adenovirus 4 strain Kasza: fibre comparable to that of strain NADC-1, including a longer RGD-containing and a galectin domains.</title>
        <authorList>
            <person name="Papp T."/>
            <person name="Custers J."/>
            <person name="Harrach B."/>
        </authorList>
    </citation>
    <scope>NUCLEOTIDE SEQUENCE [LARGE SCALE GENOMIC DNA]</scope>
    <source>
        <strain evidence="1 4">Kasza_vL</strain>
        <strain evidence="2 3">Kasza_vS</strain>
    </source>
</reference>
<evidence type="ECO:0000313" key="4">
    <source>
        <dbReference type="Proteomes" id="UP000516443"/>
    </source>
</evidence>
<sequence>MASGTFVYSAWSWHLYITDVPGDPTLPSGRALVDVIRSLVYDYLLIRFDLETRPGTRSESFLHCCCMLDLPQGRHTITVTAGSRLFATPESQQDLASGLLTFLGSRMVAVYHTSPPIELFRCFNAFPLPLPGQ</sequence>
<evidence type="ECO:0000313" key="3">
    <source>
        <dbReference type="Proteomes" id="UP000516357"/>
    </source>
</evidence>
<dbReference type="EMBL" id="MN411633">
    <property type="protein sequence ID" value="QNQ79268.1"/>
    <property type="molecule type" value="Genomic_DNA"/>
</dbReference>
<proteinExistence type="predicted"/>
<organism evidence="1 4">
    <name type="scientific">Mastadenovirus porcusquartum</name>
    <dbReference type="NCBI Taxonomy" id="3241439"/>
    <lineage>
        <taxon>Viruses</taxon>
        <taxon>Varidnaviria</taxon>
        <taxon>Bamfordvirae</taxon>
        <taxon>Preplasmiviricota</taxon>
        <taxon>Polisuviricotina</taxon>
        <taxon>Pharingeaviricetes</taxon>
        <taxon>Rowavirales</taxon>
        <taxon>Adenoviridae</taxon>
        <taxon>Mastadenovirus</taxon>
    </lineage>
</organism>
<dbReference type="EMBL" id="MN411632">
    <property type="protein sequence ID" value="QNQ79233.1"/>
    <property type="molecule type" value="Genomic_DNA"/>
</dbReference>
<dbReference type="Proteomes" id="UP000516357">
    <property type="component" value="Segment"/>
</dbReference>
<name>A0A7H0S559_9ADEN</name>
<protein>
    <submittedName>
        <fullName evidence="1">E4 15 kDa protein</fullName>
    </submittedName>
</protein>
<dbReference type="Proteomes" id="UP000516443">
    <property type="component" value="Segment"/>
</dbReference>